<sequence length="78" mass="8615">MAFTSANAIFTIGTMITTTITTTIISGFELLDVSLSKLEFNSIAKLGNSKYETSDPSLLTIQKICHFAFMLVNLYNKE</sequence>
<keyword evidence="2" id="KW-1185">Reference proteome</keyword>
<proteinExistence type="predicted"/>
<accession>A0A9N9DB37</accession>
<dbReference type="AlphaFoldDB" id="A0A9N9DB37"/>
<organism evidence="1 2">
    <name type="scientific">Cetraspora pellucida</name>
    <dbReference type="NCBI Taxonomy" id="1433469"/>
    <lineage>
        <taxon>Eukaryota</taxon>
        <taxon>Fungi</taxon>
        <taxon>Fungi incertae sedis</taxon>
        <taxon>Mucoromycota</taxon>
        <taxon>Glomeromycotina</taxon>
        <taxon>Glomeromycetes</taxon>
        <taxon>Diversisporales</taxon>
        <taxon>Gigasporaceae</taxon>
        <taxon>Cetraspora</taxon>
    </lineage>
</organism>
<dbReference type="EMBL" id="CAJVQA010006133">
    <property type="protein sequence ID" value="CAG8634721.1"/>
    <property type="molecule type" value="Genomic_DNA"/>
</dbReference>
<dbReference type="Proteomes" id="UP000789759">
    <property type="component" value="Unassembled WGS sequence"/>
</dbReference>
<evidence type="ECO:0000313" key="1">
    <source>
        <dbReference type="EMBL" id="CAG8634721.1"/>
    </source>
</evidence>
<evidence type="ECO:0000313" key="2">
    <source>
        <dbReference type="Proteomes" id="UP000789759"/>
    </source>
</evidence>
<reference evidence="1" key="1">
    <citation type="submission" date="2021-06" db="EMBL/GenBank/DDBJ databases">
        <authorList>
            <person name="Kallberg Y."/>
            <person name="Tangrot J."/>
            <person name="Rosling A."/>
        </authorList>
    </citation>
    <scope>NUCLEOTIDE SEQUENCE</scope>
    <source>
        <strain evidence="1">FL966</strain>
    </source>
</reference>
<protein>
    <submittedName>
        <fullName evidence="1">10223_t:CDS:1</fullName>
    </submittedName>
</protein>
<gene>
    <name evidence="1" type="ORF">CPELLU_LOCUS8560</name>
</gene>
<name>A0A9N9DB37_9GLOM</name>
<comment type="caution">
    <text evidence="1">The sequence shown here is derived from an EMBL/GenBank/DDBJ whole genome shotgun (WGS) entry which is preliminary data.</text>
</comment>